<feature type="domain" description="Tudor" evidence="8">
    <location>
        <begin position="1067"/>
        <end position="1126"/>
    </location>
</feature>
<dbReference type="PANTHER" id="PTHR16442:SF1">
    <property type="entry name" value="RING FINGER PROTEIN 17"/>
    <property type="match status" value="1"/>
</dbReference>
<keyword evidence="2 4" id="KW-0863">Zinc-finger</keyword>
<feature type="domain" description="Tudor" evidence="8">
    <location>
        <begin position="509"/>
        <end position="580"/>
    </location>
</feature>
<evidence type="ECO:0000313" key="10">
    <source>
        <dbReference type="Proteomes" id="UP001159427"/>
    </source>
</evidence>
<dbReference type="Proteomes" id="UP001159427">
    <property type="component" value="Unassembled WGS sequence"/>
</dbReference>
<keyword evidence="10" id="KW-1185">Reference proteome</keyword>
<feature type="domain" description="RING-type" evidence="6">
    <location>
        <begin position="7"/>
        <end position="59"/>
    </location>
</feature>
<dbReference type="Pfam" id="PF00567">
    <property type="entry name" value="TUDOR"/>
    <property type="match status" value="4"/>
</dbReference>
<sequence>MQRTPTCPNCCKSYGFKDVSKPIGNRIPLLLECGHTFCEGCITKLARVQKTQVSCPECTYNTPLKTEGEKGVKGIPANIHLLGVITNTKRASFRSDVQRTGRSKLGTKAGLQRAINQFAQEKKAETAKNDTGVKCEECCRGTATSLCNKCETVYCSACFERVHSYSNALRKHTPLPVKQTSSDTAVGCPEHNNRPLEFFDKDTGQPVCSHCVVMGERQTHAIVPVDDIAQEVQAQFKASIDQVTTIVTHLDKSVKKICGVLPEVKSEKNSIINEIREHFQSLYAALQTREHSLIKDVELNHSGEQMLEKLREDVTENLRKAKSYIQELETLIGQPQKLIDSAKKLKSELEAFQDMPCFAVAVSADKDEAQFVPGKELCNNISEYGSVSMDGQPRFELKKISDLTEDDLREDNTDEVVAGAEEDQLEEAENALQSDDKEQQTGTPRTITASKILRANLAYRLEMVLVTHIKDPCEFMIQRVADMEQLQLMMNVINIYCDSTENVHDLLYDVKFGDMCCAQFTTDNQWYRACIKTAYSPACPNVVPTLENGLCVEVQYIDYGNSEWLPLSRLRKMKSEFLNIPELAQCCSLADIVPPFQEEKWPPKATKAFGSLTGDKPLLMTVIEKKGSKLIVDLRRPEDDEPTQDDDRPVSVRDALVFLEVARFTSPASRPEELARTLESPKHCVLGVIQKQGQNIMLIIILYVKCLFFYKQLRSEETVELQHIMEEISKMFSGRRRGTEWSVPWPYKGLVCAARFTEDKVWYRALVTAVNSDETVNVTYVDFGNSEKLPFSEIRKLPDMFLRLPKQALPVSLVDIRPSGAESEWQKQDQDNLTTLILNRSLVVDVKGVVDDKMSVLLYDTSGAQDVCINEFLVLNGFCQSAGLGHVKEMKDKTERTAKEKGELKRKNSMPCRILACSFKRSCSIVKSREELAAEKENTEKTSETNSQEGSVTAGSENQGDQASQCSSYTEEEKAVPEEKTVLKDASPVVFEEFKYKPAPVPEKNRFQAGITFVDSQGYIYAQEKTPFCLLFSITTGDRTLINIMSSLLERYGKGDDTSTAPSNVTSLPPGFPCVAQFTEDGMWYRGRVVKYVDEDKVEVNYVDFGNSEVVPVSAIRQEMPFMEIPQQCLQLVLRGIEPKTSDGHWPADTIRELSQEIVGQDCIAVIKGDKLPGYPLVVRLFLSDDSDVAQTLLSRGLVKKSVLLNDEEPPQFYPQKRGPNKAKPVKSKRSITETRAHAQKIGSREAECMLARTNLPLDDIRYDVTITHIERPDCLYIQRVPPTDKDLGFSDDPDPTLEAAAEELQTLEEIMAKINEPDYFKKYTPLTTASEGMLCCARYSEDDLWYRAQVKSVERQNPLEVRVVYVDYGTTEVVNSDRLRGFPSELLELPTQSTRCFLADIRPPDTTEGPMTEDGCWPVKTMEALIQLVAGKKLVAKTMFSGPPASVILYEHKTRSDGCIEQVSVGYLLAQKGLAKCADYAEHLRIEESDNDDPENCESDGNVLEFQESELSFKSAAPEARTESKSSSSADLLEKIFDSKVGFASSSSPKTPPLTPSAMSSRGEQQSSKKKEMSTELSSSVKNKENESSPQITTNQARDETRDKEHSSSEPVAVDQATEVRAAVAGSNVTEVNQDSVESSV</sequence>
<dbReference type="SUPFAM" id="SSF63748">
    <property type="entry name" value="Tudor/PWWP/MBT"/>
    <property type="match status" value="4"/>
</dbReference>
<feature type="domain" description="Tudor" evidence="8">
    <location>
        <begin position="745"/>
        <end position="804"/>
    </location>
</feature>
<feature type="compositionally biased region" description="Basic and acidic residues" evidence="5">
    <location>
        <begin position="934"/>
        <end position="943"/>
    </location>
</feature>
<keyword evidence="1" id="KW-0479">Metal-binding</keyword>
<dbReference type="Gene3D" id="3.30.40.10">
    <property type="entry name" value="Zinc/RING finger domain, C3HC4 (zinc finger)"/>
    <property type="match status" value="1"/>
</dbReference>
<dbReference type="PROSITE" id="PS00518">
    <property type="entry name" value="ZF_RING_1"/>
    <property type="match status" value="1"/>
</dbReference>
<dbReference type="SMART" id="SM00184">
    <property type="entry name" value="RING"/>
    <property type="match status" value="1"/>
</dbReference>
<dbReference type="InterPro" id="IPR027370">
    <property type="entry name" value="Znf-RING_euk"/>
</dbReference>
<evidence type="ECO:0000256" key="1">
    <source>
        <dbReference type="ARBA" id="ARBA00022723"/>
    </source>
</evidence>
<protein>
    <recommendedName>
        <fullName evidence="11">RING finger protein 17</fullName>
    </recommendedName>
</protein>
<dbReference type="Gene3D" id="3.30.160.60">
    <property type="entry name" value="Classic Zinc Finger"/>
    <property type="match status" value="1"/>
</dbReference>
<evidence type="ECO:0000256" key="3">
    <source>
        <dbReference type="ARBA" id="ARBA00022833"/>
    </source>
</evidence>
<feature type="region of interest" description="Disordered" evidence="5">
    <location>
        <begin position="1543"/>
        <end position="1642"/>
    </location>
</feature>
<dbReference type="InterPro" id="IPR017907">
    <property type="entry name" value="Znf_RING_CS"/>
</dbReference>
<feature type="compositionally biased region" description="Basic and acidic residues" evidence="5">
    <location>
        <begin position="971"/>
        <end position="981"/>
    </location>
</feature>
<dbReference type="CDD" id="cd20379">
    <property type="entry name" value="Tudor_dTUD-like"/>
    <property type="match status" value="1"/>
</dbReference>
<proteinExistence type="predicted"/>
<dbReference type="SUPFAM" id="SSF57850">
    <property type="entry name" value="RING/U-box"/>
    <property type="match status" value="1"/>
</dbReference>
<dbReference type="CDD" id="cd19757">
    <property type="entry name" value="Bbox1"/>
    <property type="match status" value="1"/>
</dbReference>
<gene>
    <name evidence="9" type="ORF">PEVE_00002353</name>
</gene>
<accession>A0ABN8Q781</accession>
<evidence type="ECO:0000313" key="9">
    <source>
        <dbReference type="EMBL" id="CAH3157038.1"/>
    </source>
</evidence>
<feature type="region of interest" description="Disordered" evidence="5">
    <location>
        <begin position="425"/>
        <end position="445"/>
    </location>
</feature>
<comment type="caution">
    <text evidence="9">The sequence shown here is derived from an EMBL/GenBank/DDBJ whole genome shotgun (WGS) entry which is preliminary data.</text>
</comment>
<dbReference type="InterPro" id="IPR013083">
    <property type="entry name" value="Znf_RING/FYVE/PHD"/>
</dbReference>
<dbReference type="PANTHER" id="PTHR16442">
    <property type="entry name" value="RING FINGER PROTEIN 17"/>
    <property type="match status" value="1"/>
</dbReference>
<evidence type="ECO:0000259" key="6">
    <source>
        <dbReference type="PROSITE" id="PS50089"/>
    </source>
</evidence>
<evidence type="ECO:0000259" key="7">
    <source>
        <dbReference type="PROSITE" id="PS50119"/>
    </source>
</evidence>
<feature type="domain" description="B box-type" evidence="7">
    <location>
        <begin position="130"/>
        <end position="177"/>
    </location>
</feature>
<dbReference type="SUPFAM" id="SSF50199">
    <property type="entry name" value="Staphylococcal nuclease"/>
    <property type="match status" value="1"/>
</dbReference>
<feature type="domain" description="Tudor" evidence="8">
    <location>
        <begin position="1329"/>
        <end position="1390"/>
    </location>
</feature>
<evidence type="ECO:0000256" key="4">
    <source>
        <dbReference type="PROSITE-ProRule" id="PRU00024"/>
    </source>
</evidence>
<feature type="region of interest" description="Disordered" evidence="5">
    <location>
        <begin position="1209"/>
        <end position="1234"/>
    </location>
</feature>
<feature type="region of interest" description="Disordered" evidence="5">
    <location>
        <begin position="934"/>
        <end position="981"/>
    </location>
</feature>
<dbReference type="Gene3D" id="2.40.50.90">
    <property type="match status" value="4"/>
</dbReference>
<feature type="region of interest" description="Disordered" evidence="5">
    <location>
        <begin position="1511"/>
        <end position="1530"/>
    </location>
</feature>
<dbReference type="EMBL" id="CALNXI010001136">
    <property type="protein sequence ID" value="CAH3157038.1"/>
    <property type="molecule type" value="Genomic_DNA"/>
</dbReference>
<dbReference type="Gene3D" id="2.30.30.140">
    <property type="match status" value="4"/>
</dbReference>
<dbReference type="SUPFAM" id="SSF57845">
    <property type="entry name" value="B-box zinc-binding domain"/>
    <property type="match status" value="1"/>
</dbReference>
<feature type="compositionally biased region" description="Polar residues" evidence="5">
    <location>
        <begin position="948"/>
        <end position="969"/>
    </location>
</feature>
<reference evidence="9 10" key="1">
    <citation type="submission" date="2022-05" db="EMBL/GenBank/DDBJ databases">
        <authorList>
            <consortium name="Genoscope - CEA"/>
            <person name="William W."/>
        </authorList>
    </citation>
    <scope>NUCLEOTIDE SEQUENCE [LARGE SCALE GENOMIC DNA]</scope>
</reference>
<name>A0ABN8Q781_9CNID</name>
<feature type="compositionally biased region" description="Polar residues" evidence="5">
    <location>
        <begin position="1628"/>
        <end position="1642"/>
    </location>
</feature>
<dbReference type="PROSITE" id="PS50304">
    <property type="entry name" value="TUDOR"/>
    <property type="match status" value="4"/>
</dbReference>
<dbReference type="Gene3D" id="4.10.830.40">
    <property type="match status" value="1"/>
</dbReference>
<feature type="compositionally biased region" description="Basic residues" evidence="5">
    <location>
        <begin position="1219"/>
        <end position="1230"/>
    </location>
</feature>
<dbReference type="InterPro" id="IPR002999">
    <property type="entry name" value="Tudor"/>
</dbReference>
<dbReference type="SMART" id="SM00333">
    <property type="entry name" value="TUDOR"/>
    <property type="match status" value="4"/>
</dbReference>
<evidence type="ECO:0008006" key="11">
    <source>
        <dbReference type="Google" id="ProtNLM"/>
    </source>
</evidence>
<organism evidence="9 10">
    <name type="scientific">Porites evermanni</name>
    <dbReference type="NCBI Taxonomy" id="104178"/>
    <lineage>
        <taxon>Eukaryota</taxon>
        <taxon>Metazoa</taxon>
        <taxon>Cnidaria</taxon>
        <taxon>Anthozoa</taxon>
        <taxon>Hexacorallia</taxon>
        <taxon>Scleractinia</taxon>
        <taxon>Fungiina</taxon>
        <taxon>Poritidae</taxon>
        <taxon>Porites</taxon>
    </lineage>
</organism>
<dbReference type="PROSITE" id="PS50089">
    <property type="entry name" value="ZF_RING_2"/>
    <property type="match status" value="1"/>
</dbReference>
<dbReference type="InterPro" id="IPR001841">
    <property type="entry name" value="Znf_RING"/>
</dbReference>
<evidence type="ECO:0000256" key="2">
    <source>
        <dbReference type="ARBA" id="ARBA00022771"/>
    </source>
</evidence>
<dbReference type="PROSITE" id="PS50119">
    <property type="entry name" value="ZF_BBOX"/>
    <property type="match status" value="1"/>
</dbReference>
<dbReference type="InterPro" id="IPR000315">
    <property type="entry name" value="Znf_B-box"/>
</dbReference>
<feature type="compositionally biased region" description="Basic and acidic residues" evidence="5">
    <location>
        <begin position="1598"/>
        <end position="1609"/>
    </location>
</feature>
<evidence type="ECO:0000259" key="8">
    <source>
        <dbReference type="PROSITE" id="PS50304"/>
    </source>
</evidence>
<dbReference type="InterPro" id="IPR035437">
    <property type="entry name" value="SNase_OB-fold_sf"/>
</dbReference>
<dbReference type="Pfam" id="PF13445">
    <property type="entry name" value="zf-RING_UBOX"/>
    <property type="match status" value="1"/>
</dbReference>
<evidence type="ECO:0000256" key="5">
    <source>
        <dbReference type="SAM" id="MobiDB-lite"/>
    </source>
</evidence>
<keyword evidence="3" id="KW-0862">Zinc</keyword>